<keyword evidence="2" id="KW-1185">Reference proteome</keyword>
<protein>
    <submittedName>
        <fullName evidence="1">Unnamed protein product</fullName>
    </submittedName>
</protein>
<name>A0A9W6TBC5_9STRA</name>
<gene>
    <name evidence="1" type="ORF">Plil01_000062100</name>
</gene>
<dbReference type="AlphaFoldDB" id="A0A9W6TBC5"/>
<sequence length="244" mass="27779">MYNDCRGLTDLKIRCGFVDSSAFTLAAVGAVSPRYVFRTNTNPNWSTGYPVIHELSAPFTNQRPTDEYSSRCCMNGCTLYPPNTQRLSENVIGSVMQRAWMSDDVGGSTVDDEMVLDKASRPLYASFSQYTQARNRIAPYDAGALPVRHERCVQHEVTQGSSRENRAKNTKTKKNFQGIFLLNESDDEIAQADTKRYLASKKQLITGEEHQRELRRMRQIPLQKEEVRLDAQARTRNTRTTRRG</sequence>
<comment type="caution">
    <text evidence="1">The sequence shown here is derived from an EMBL/GenBank/DDBJ whole genome shotgun (WGS) entry which is preliminary data.</text>
</comment>
<evidence type="ECO:0000313" key="2">
    <source>
        <dbReference type="Proteomes" id="UP001165083"/>
    </source>
</evidence>
<dbReference type="OrthoDB" id="10616044at2759"/>
<proteinExistence type="predicted"/>
<dbReference type="Proteomes" id="UP001165083">
    <property type="component" value="Unassembled WGS sequence"/>
</dbReference>
<evidence type="ECO:0000313" key="1">
    <source>
        <dbReference type="EMBL" id="GMF09744.1"/>
    </source>
</evidence>
<accession>A0A9W6TBC5</accession>
<dbReference type="EMBL" id="BSXW01000017">
    <property type="protein sequence ID" value="GMF09744.1"/>
    <property type="molecule type" value="Genomic_DNA"/>
</dbReference>
<organism evidence="1 2">
    <name type="scientific">Phytophthora lilii</name>
    <dbReference type="NCBI Taxonomy" id="2077276"/>
    <lineage>
        <taxon>Eukaryota</taxon>
        <taxon>Sar</taxon>
        <taxon>Stramenopiles</taxon>
        <taxon>Oomycota</taxon>
        <taxon>Peronosporomycetes</taxon>
        <taxon>Peronosporales</taxon>
        <taxon>Peronosporaceae</taxon>
        <taxon>Phytophthora</taxon>
    </lineage>
</organism>
<reference evidence="1" key="1">
    <citation type="submission" date="2023-04" db="EMBL/GenBank/DDBJ databases">
        <title>Phytophthora lilii NBRC 32176.</title>
        <authorList>
            <person name="Ichikawa N."/>
            <person name="Sato H."/>
            <person name="Tonouchi N."/>
        </authorList>
    </citation>
    <scope>NUCLEOTIDE SEQUENCE</scope>
    <source>
        <strain evidence="1">NBRC 32176</strain>
    </source>
</reference>